<gene>
    <name evidence="1" type="primary">25</name>
    <name evidence="1" type="ORF">SEA_TROGGLEHUMPER_25</name>
</gene>
<name>A0AAF0K2P9_9CAUD</name>
<evidence type="ECO:0000313" key="1">
    <source>
        <dbReference type="EMBL" id="WGH21909.1"/>
    </source>
</evidence>
<accession>A0AAF0K2P9</accession>
<reference evidence="1" key="1">
    <citation type="submission" date="2023-03" db="EMBL/GenBank/DDBJ databases">
        <authorList>
            <person name="Aguilar E."/>
            <person name="Antigua R."/>
            <person name="Antonino C."/>
            <person name="Bisram R."/>
            <person name="Chen J."/>
            <person name="Davilmar B."/>
            <person name="Del R.K."/>
            <person name="Germosen J."/>
            <person name="Hernandez J."/>
            <person name="Kelloggs L."/>
            <person name="Lema C."/>
            <person name="Li J."/>
            <person name="Melendez A."/>
            <person name="Mohammed I."/>
            <person name="Ryan A."/>
            <person name="Singh S."/>
            <person name="Tariq H."/>
            <person name="Golebiewska U.P."/>
            <person name="Russell D.A."/>
            <person name="Jacobs-Sera D."/>
            <person name="Hatfull G.F."/>
        </authorList>
    </citation>
    <scope>NUCLEOTIDE SEQUENCE</scope>
</reference>
<proteinExistence type="predicted"/>
<organism evidence="1 2">
    <name type="scientific">Rhodococcus phage Trogglehumper</name>
    <dbReference type="NCBI Taxonomy" id="3038381"/>
    <lineage>
        <taxon>Viruses</taxon>
        <taxon>Duplodnaviria</taxon>
        <taxon>Heunggongvirae</taxon>
        <taxon>Uroviricota</taxon>
        <taxon>Caudoviricetes</taxon>
        <taxon>Caudoviricetes incertae sedis</taxon>
        <taxon>Trogglehumpervirus</taxon>
        <taxon>Trogglehumpervirus trogglehumper</taxon>
    </lineage>
</organism>
<evidence type="ECO:0000313" key="2">
    <source>
        <dbReference type="Proteomes" id="UP001242841"/>
    </source>
</evidence>
<keyword evidence="2" id="KW-1185">Reference proteome</keyword>
<dbReference type="EMBL" id="OQ709222">
    <property type="protein sequence ID" value="WGH21909.1"/>
    <property type="molecule type" value="Genomic_DNA"/>
</dbReference>
<dbReference type="Proteomes" id="UP001242841">
    <property type="component" value="Segment"/>
</dbReference>
<protein>
    <submittedName>
        <fullName evidence="1">Uncharacterized protein</fullName>
    </submittedName>
</protein>
<sequence length="97" mass="10925">MRYAIHVTRLQTSRGLDSGRTWRISEPVPYEGELAPYTLHVDQSAGGAMASTEVVTLIADTPDEARALARRYAEEERDSYTRVVVELTELIQKRSDT</sequence>